<name>A0AAE1WCE3_9LAMI</name>
<keyword evidence="2" id="KW-1185">Reference proteome</keyword>
<evidence type="ECO:0008006" key="3">
    <source>
        <dbReference type="Google" id="ProtNLM"/>
    </source>
</evidence>
<reference evidence="1" key="1">
    <citation type="submission" date="2020-06" db="EMBL/GenBank/DDBJ databases">
        <authorList>
            <person name="Li T."/>
            <person name="Hu X."/>
            <person name="Zhang T."/>
            <person name="Song X."/>
            <person name="Zhang H."/>
            <person name="Dai N."/>
            <person name="Sheng W."/>
            <person name="Hou X."/>
            <person name="Wei L."/>
        </authorList>
    </citation>
    <scope>NUCLEOTIDE SEQUENCE</scope>
    <source>
        <strain evidence="1">K16</strain>
        <tissue evidence="1">Leaf</tissue>
    </source>
</reference>
<accession>A0AAE1WCE3</accession>
<dbReference type="PANTHER" id="PTHR33116:SF86">
    <property type="entry name" value="REVERSE TRANSCRIPTASE DOMAIN-CONTAINING PROTEIN"/>
    <property type="match status" value="1"/>
</dbReference>
<proteinExistence type="predicted"/>
<evidence type="ECO:0000313" key="2">
    <source>
        <dbReference type="Proteomes" id="UP001289374"/>
    </source>
</evidence>
<dbReference type="PANTHER" id="PTHR33116">
    <property type="entry name" value="REVERSE TRANSCRIPTASE ZINC-BINDING DOMAIN-CONTAINING PROTEIN-RELATED-RELATED"/>
    <property type="match status" value="1"/>
</dbReference>
<organism evidence="1 2">
    <name type="scientific">Sesamum angolense</name>
    <dbReference type="NCBI Taxonomy" id="2727404"/>
    <lineage>
        <taxon>Eukaryota</taxon>
        <taxon>Viridiplantae</taxon>
        <taxon>Streptophyta</taxon>
        <taxon>Embryophyta</taxon>
        <taxon>Tracheophyta</taxon>
        <taxon>Spermatophyta</taxon>
        <taxon>Magnoliopsida</taxon>
        <taxon>eudicotyledons</taxon>
        <taxon>Gunneridae</taxon>
        <taxon>Pentapetalae</taxon>
        <taxon>asterids</taxon>
        <taxon>lamiids</taxon>
        <taxon>Lamiales</taxon>
        <taxon>Pedaliaceae</taxon>
        <taxon>Sesamum</taxon>
    </lineage>
</organism>
<reference evidence="1" key="2">
    <citation type="journal article" date="2024" name="Plant">
        <title>Genomic evolution and insights into agronomic trait innovations of Sesamum species.</title>
        <authorList>
            <person name="Miao H."/>
            <person name="Wang L."/>
            <person name="Qu L."/>
            <person name="Liu H."/>
            <person name="Sun Y."/>
            <person name="Le M."/>
            <person name="Wang Q."/>
            <person name="Wei S."/>
            <person name="Zheng Y."/>
            <person name="Lin W."/>
            <person name="Duan Y."/>
            <person name="Cao H."/>
            <person name="Xiong S."/>
            <person name="Wang X."/>
            <person name="Wei L."/>
            <person name="Li C."/>
            <person name="Ma Q."/>
            <person name="Ju M."/>
            <person name="Zhao R."/>
            <person name="Li G."/>
            <person name="Mu C."/>
            <person name="Tian Q."/>
            <person name="Mei H."/>
            <person name="Zhang T."/>
            <person name="Gao T."/>
            <person name="Zhang H."/>
        </authorList>
    </citation>
    <scope>NUCLEOTIDE SEQUENCE</scope>
    <source>
        <strain evidence="1">K16</strain>
    </source>
</reference>
<protein>
    <recommendedName>
        <fullName evidence="3">Reverse transcriptase zinc-binding domain-containing protein</fullName>
    </recommendedName>
</protein>
<dbReference type="EMBL" id="JACGWL010000012">
    <property type="protein sequence ID" value="KAK4390616.1"/>
    <property type="molecule type" value="Genomic_DNA"/>
</dbReference>
<dbReference type="AlphaFoldDB" id="A0AAE1WCE3"/>
<sequence>MINIWAFRRWWEGQIAVFGGIKERIWKKLRGWSMKRSSQVRRMVMIKLVIQVISTYTMSCFNIPEVLLSETESMIAAFFWHQDRDRKIYWMVWNTLCQREQDGDLGIHHLKEFNTALLCKQAWRMVLAPSSLLRRVYKHKYLVDDSFLTAAGSTTLICLAFATVDLTVGSSKGAVRNWLGRTVRIVENPMFRPVLHAPRTLLPNEGSWDIDRILGRRCGVDLTYEVWARGRRLFVLAIFFLRDNYIRSPSLKFSVVTCRSIMV</sequence>
<gene>
    <name evidence="1" type="ORF">Sango_2124900</name>
</gene>
<dbReference type="Proteomes" id="UP001289374">
    <property type="component" value="Unassembled WGS sequence"/>
</dbReference>
<evidence type="ECO:0000313" key="1">
    <source>
        <dbReference type="EMBL" id="KAK4390616.1"/>
    </source>
</evidence>
<comment type="caution">
    <text evidence="1">The sequence shown here is derived from an EMBL/GenBank/DDBJ whole genome shotgun (WGS) entry which is preliminary data.</text>
</comment>